<dbReference type="EMBL" id="CAJC01000062">
    <property type="protein sequence ID" value="CCI52274.1"/>
    <property type="molecule type" value="Genomic_DNA"/>
</dbReference>
<feature type="domain" description="Beta-ketoacyl synthase C-terminal" evidence="2">
    <location>
        <begin position="218"/>
        <end position="253"/>
    </location>
</feature>
<comment type="caution">
    <text evidence="3">The sequence shown here is derived from an EMBL/GenBank/DDBJ whole genome shotgun (WGS) entry which is preliminary data.</text>
</comment>
<accession>A0A077M6Q8</accession>
<keyword evidence="4" id="KW-1185">Reference proteome</keyword>
<dbReference type="InterPro" id="IPR016039">
    <property type="entry name" value="Thiolase-like"/>
</dbReference>
<evidence type="ECO:0000259" key="2">
    <source>
        <dbReference type="Pfam" id="PF02801"/>
    </source>
</evidence>
<organism evidence="3 4">
    <name type="scientific">Nostocoides jenkinsii Ben 74</name>
    <dbReference type="NCBI Taxonomy" id="1193518"/>
    <lineage>
        <taxon>Bacteria</taxon>
        <taxon>Bacillati</taxon>
        <taxon>Actinomycetota</taxon>
        <taxon>Actinomycetes</taxon>
        <taxon>Micrococcales</taxon>
        <taxon>Intrasporangiaceae</taxon>
        <taxon>Nostocoides</taxon>
    </lineage>
</organism>
<proteinExistence type="predicted"/>
<dbReference type="AlphaFoldDB" id="A0A077M6Q8"/>
<dbReference type="Pfam" id="PF02801">
    <property type="entry name" value="Ketoacyl-synt_C"/>
    <property type="match status" value="1"/>
</dbReference>
<dbReference type="InterPro" id="IPR014031">
    <property type="entry name" value="Ketoacyl_synth_C"/>
</dbReference>
<name>A0A077M6Q8_9MICO</name>
<dbReference type="GO" id="GO:0016746">
    <property type="term" value="F:acyltransferase activity"/>
    <property type="evidence" value="ECO:0007669"/>
    <property type="project" value="InterPro"/>
</dbReference>
<evidence type="ECO:0000313" key="3">
    <source>
        <dbReference type="EMBL" id="CCI52274.1"/>
    </source>
</evidence>
<protein>
    <recommendedName>
        <fullName evidence="2">Beta-ketoacyl synthase C-terminal domain-containing protein</fullName>
    </recommendedName>
</protein>
<dbReference type="Proteomes" id="UP000035720">
    <property type="component" value="Unassembled WGS sequence"/>
</dbReference>
<sequence>MVVEIEVSAREPVRGILPGCVVPPGLDLGRRHFRVLDPVDCRDRQGQRRPVVRVSIGLGRLIVAPDGRQDSAHEFFVREQLRRGAAHPLQRRQELVVGAEVDVLAHPRRPRRPPPGRDEQSGRATEPHEALRDFVGERRSQTVAEKDDRPVEHVRNLLDHAVGKCGHRLQTRLIATVLSSRVLQGADLKGGAELAGDAEEVARRASRVRKADELAGGLGARVNATQQAGVSGAEVDLIEGHGTGTRLGDPIEA</sequence>
<reference evidence="3 4" key="1">
    <citation type="journal article" date="2013" name="ISME J.">
        <title>A metabolic model for members of the genus Tetrasphaera involved in enhanced biological phosphorus removal.</title>
        <authorList>
            <person name="Kristiansen R."/>
            <person name="Nguyen H.T.T."/>
            <person name="Saunders A.M."/>
            <person name="Nielsen J.L."/>
            <person name="Wimmer R."/>
            <person name="Le V.Q."/>
            <person name="McIlroy S.J."/>
            <person name="Petrovski S."/>
            <person name="Seviour R.J."/>
            <person name="Calteau A."/>
            <person name="Nielsen K.L."/>
            <person name="Nielsen P.H."/>
        </authorList>
    </citation>
    <scope>NUCLEOTIDE SEQUENCE [LARGE SCALE GENOMIC DNA]</scope>
    <source>
        <strain evidence="3 4">Ben 74</strain>
    </source>
</reference>
<evidence type="ECO:0000256" key="1">
    <source>
        <dbReference type="SAM" id="MobiDB-lite"/>
    </source>
</evidence>
<gene>
    <name evidence="3" type="ORF">BN13_1540005</name>
</gene>
<feature type="region of interest" description="Disordered" evidence="1">
    <location>
        <begin position="100"/>
        <end position="129"/>
    </location>
</feature>
<dbReference type="SUPFAM" id="SSF53901">
    <property type="entry name" value="Thiolase-like"/>
    <property type="match status" value="1"/>
</dbReference>
<feature type="compositionally biased region" description="Basic and acidic residues" evidence="1">
    <location>
        <begin position="115"/>
        <end position="129"/>
    </location>
</feature>
<dbReference type="STRING" id="1193518.BN13_1540005"/>
<dbReference type="Gene3D" id="3.40.47.10">
    <property type="match status" value="1"/>
</dbReference>
<evidence type="ECO:0000313" key="4">
    <source>
        <dbReference type="Proteomes" id="UP000035720"/>
    </source>
</evidence>